<proteinExistence type="inferred from homology"/>
<gene>
    <name evidence="9" type="ORF">LC087_10295</name>
</gene>
<feature type="transmembrane region" description="Helical" evidence="7">
    <location>
        <begin position="6"/>
        <end position="24"/>
    </location>
</feature>
<dbReference type="Proteomes" id="UP001197974">
    <property type="component" value="Chromosome"/>
</dbReference>
<keyword evidence="6 7" id="KW-0472">Membrane</keyword>
<evidence type="ECO:0000256" key="7">
    <source>
        <dbReference type="SAM" id="Phobius"/>
    </source>
</evidence>
<feature type="transmembrane region" description="Helical" evidence="7">
    <location>
        <begin position="31"/>
        <end position="49"/>
    </location>
</feature>
<evidence type="ECO:0000256" key="1">
    <source>
        <dbReference type="ARBA" id="ARBA00004651"/>
    </source>
</evidence>
<comment type="subcellular location">
    <subcellularLocation>
        <location evidence="1">Cell membrane</location>
        <topology evidence="1">Multi-pass membrane protein</topology>
    </subcellularLocation>
</comment>
<dbReference type="InterPro" id="IPR023090">
    <property type="entry name" value="UPF0702_alpha/beta_dom_sf"/>
</dbReference>
<feature type="domain" description="YetF C-terminal" evidence="8">
    <location>
        <begin position="78"/>
        <end position="147"/>
    </location>
</feature>
<keyword evidence="4 7" id="KW-0812">Transmembrane</keyword>
<evidence type="ECO:0000256" key="3">
    <source>
        <dbReference type="ARBA" id="ARBA00022475"/>
    </source>
</evidence>
<organism evidence="9 10">
    <name type="scientific">Bacillus carboniphilus</name>
    <dbReference type="NCBI Taxonomy" id="86663"/>
    <lineage>
        <taxon>Bacteria</taxon>
        <taxon>Bacillati</taxon>
        <taxon>Bacillota</taxon>
        <taxon>Bacilli</taxon>
        <taxon>Bacillales</taxon>
        <taxon>Bacillaceae</taxon>
        <taxon>Bacillus</taxon>
    </lineage>
</organism>
<evidence type="ECO:0000313" key="10">
    <source>
        <dbReference type="Proteomes" id="UP001197974"/>
    </source>
</evidence>
<keyword evidence="10" id="KW-1185">Reference proteome</keyword>
<keyword evidence="5 7" id="KW-1133">Transmembrane helix</keyword>
<reference evidence="9 10" key="1">
    <citation type="submission" date="2023-06" db="EMBL/GenBank/DDBJ databases">
        <title>Five Gram-positive bacteria isolated from mangrove sediments in Shenzhen, Guangdong, China.</title>
        <authorList>
            <person name="Yu S."/>
            <person name="Zheng W."/>
            <person name="Huang Y."/>
        </authorList>
    </citation>
    <scope>NUCLEOTIDE SEQUENCE [LARGE SCALE GENOMIC DNA]</scope>
    <source>
        <strain evidence="9 10">SaN35-3</strain>
    </source>
</reference>
<dbReference type="Pfam" id="PF04239">
    <property type="entry name" value="DUF421"/>
    <property type="match status" value="1"/>
</dbReference>
<dbReference type="InterPro" id="IPR007353">
    <property type="entry name" value="DUF421"/>
</dbReference>
<keyword evidence="3" id="KW-1003">Cell membrane</keyword>
<dbReference type="PANTHER" id="PTHR34582">
    <property type="entry name" value="UPF0702 TRANSMEMBRANE PROTEIN YCAP"/>
    <property type="match status" value="1"/>
</dbReference>
<dbReference type="PANTHER" id="PTHR34582:SF2">
    <property type="entry name" value="UPF0702 TRANSMEMBRANE PROTEIN YDFR"/>
    <property type="match status" value="1"/>
</dbReference>
<evidence type="ECO:0000256" key="2">
    <source>
        <dbReference type="ARBA" id="ARBA00006448"/>
    </source>
</evidence>
<protein>
    <submittedName>
        <fullName evidence="9">DUF421 domain-containing protein</fullName>
    </submittedName>
</protein>
<evidence type="ECO:0000256" key="5">
    <source>
        <dbReference type="ARBA" id="ARBA00022989"/>
    </source>
</evidence>
<evidence type="ECO:0000256" key="4">
    <source>
        <dbReference type="ARBA" id="ARBA00022692"/>
    </source>
</evidence>
<evidence type="ECO:0000256" key="6">
    <source>
        <dbReference type="ARBA" id="ARBA00023136"/>
    </source>
</evidence>
<dbReference type="RefSeq" id="WP_226540356.1">
    <property type="nucleotide sequence ID" value="NZ_CP129013.1"/>
</dbReference>
<comment type="similarity">
    <text evidence="2">Belongs to the UPF0702 family.</text>
</comment>
<evidence type="ECO:0000259" key="8">
    <source>
        <dbReference type="Pfam" id="PF04239"/>
    </source>
</evidence>
<dbReference type="Gene3D" id="3.30.240.20">
    <property type="entry name" value="bsu07140 like domains"/>
    <property type="match status" value="1"/>
</dbReference>
<accession>A0ABY9JPI2</accession>
<dbReference type="EMBL" id="CP129013">
    <property type="protein sequence ID" value="WLR41316.1"/>
    <property type="molecule type" value="Genomic_DNA"/>
</dbReference>
<feature type="transmembrane region" description="Helical" evidence="7">
    <location>
        <begin position="55"/>
        <end position="75"/>
    </location>
</feature>
<sequence>MEFDWIWKTVLIVFAGTMLLRIAGRKSISQMTLSQTVIMIAIGPLLIRPVSGKDLWITILIGFVLVLTLIIIEYLQLKFDWFEKMLSGKSKILIENGKIIETNFKHVRMTVDELEMNLRNKGVSEITDVKWATLEPNGTIGVELTLEAKPITMKEFHQLLEQLQEIKNIFQETKSYSMVEENHSNNLFTKKIETNKPPEHHR</sequence>
<name>A0ABY9JPI2_9BACI</name>
<evidence type="ECO:0000313" key="9">
    <source>
        <dbReference type="EMBL" id="WLR41316.1"/>
    </source>
</evidence>